<evidence type="ECO:0000313" key="4">
    <source>
        <dbReference type="Proteomes" id="UP001174691"/>
    </source>
</evidence>
<evidence type="ECO:0000256" key="1">
    <source>
        <dbReference type="SAM" id="MobiDB-lite"/>
    </source>
</evidence>
<feature type="domain" description="NADAR" evidence="2">
    <location>
        <begin position="23"/>
        <end position="202"/>
    </location>
</feature>
<evidence type="ECO:0000259" key="2">
    <source>
        <dbReference type="Pfam" id="PF08719"/>
    </source>
</evidence>
<protein>
    <recommendedName>
        <fullName evidence="2">NADAR domain-containing protein</fullName>
    </recommendedName>
</protein>
<name>A0AA38VAX1_9PEZI</name>
<feature type="region of interest" description="Disordered" evidence="1">
    <location>
        <begin position="200"/>
        <end position="234"/>
    </location>
</feature>
<gene>
    <name evidence="3" type="ORF">NKR19_g10099</name>
</gene>
<evidence type="ECO:0000313" key="3">
    <source>
        <dbReference type="EMBL" id="KAJ9129986.1"/>
    </source>
</evidence>
<dbReference type="NCBIfam" id="TIGR02464">
    <property type="entry name" value="ribofla_fusion"/>
    <property type="match status" value="1"/>
</dbReference>
<feature type="compositionally biased region" description="Acidic residues" evidence="1">
    <location>
        <begin position="204"/>
        <end position="224"/>
    </location>
</feature>
<sequence>MPKKTPADPGSTIPSPNPSSTLFFHNPSEPFGQFSQWHPSPFTIPTSTIFDLVGHHPTDDATIPGGSHHHHHHSIEFNCAEQFMMYCKASRFRDTQTRSKIMATRDPKEQKLLGKQTAGFDAESWDEVKFRVVVAGNMAKFGQNPKLKARLLGTGERELAEAAKRDRVWGIGYHARLADKYRKSWGWNLLGKALMEVRGKLREEEEEGEEEEGEEEEGEEEEAAQGERRDWVQE</sequence>
<dbReference type="CDD" id="cd15457">
    <property type="entry name" value="NADAR"/>
    <property type="match status" value="1"/>
</dbReference>
<dbReference type="Gene3D" id="1.10.357.40">
    <property type="entry name" value="YbiA-like"/>
    <property type="match status" value="1"/>
</dbReference>
<reference evidence="3" key="1">
    <citation type="submission" date="2022-07" db="EMBL/GenBank/DDBJ databases">
        <title>Fungi with potential for degradation of polypropylene.</title>
        <authorList>
            <person name="Gostincar C."/>
        </authorList>
    </citation>
    <scope>NUCLEOTIDE SEQUENCE</scope>
    <source>
        <strain evidence="3">EXF-13287</strain>
    </source>
</reference>
<feature type="compositionally biased region" description="Basic and acidic residues" evidence="1">
    <location>
        <begin position="225"/>
        <end position="234"/>
    </location>
</feature>
<dbReference type="Pfam" id="PF08719">
    <property type="entry name" value="NADAR"/>
    <property type="match status" value="1"/>
</dbReference>
<dbReference type="Proteomes" id="UP001174691">
    <property type="component" value="Unassembled WGS sequence"/>
</dbReference>
<accession>A0AA38VAX1</accession>
<proteinExistence type="predicted"/>
<organism evidence="3 4">
    <name type="scientific">Coniochaeta hoffmannii</name>
    <dbReference type="NCBI Taxonomy" id="91930"/>
    <lineage>
        <taxon>Eukaryota</taxon>
        <taxon>Fungi</taxon>
        <taxon>Dikarya</taxon>
        <taxon>Ascomycota</taxon>
        <taxon>Pezizomycotina</taxon>
        <taxon>Sordariomycetes</taxon>
        <taxon>Sordariomycetidae</taxon>
        <taxon>Coniochaetales</taxon>
        <taxon>Coniochaetaceae</taxon>
        <taxon>Coniochaeta</taxon>
    </lineage>
</organism>
<dbReference type="EMBL" id="JANBVN010000292">
    <property type="protein sequence ID" value="KAJ9129986.1"/>
    <property type="molecule type" value="Genomic_DNA"/>
</dbReference>
<dbReference type="SUPFAM" id="SSF143990">
    <property type="entry name" value="YbiA-like"/>
    <property type="match status" value="1"/>
</dbReference>
<keyword evidence="4" id="KW-1185">Reference proteome</keyword>
<dbReference type="InterPro" id="IPR037238">
    <property type="entry name" value="YbiA-like_sf"/>
</dbReference>
<comment type="caution">
    <text evidence="3">The sequence shown here is derived from an EMBL/GenBank/DDBJ whole genome shotgun (WGS) entry which is preliminary data.</text>
</comment>
<dbReference type="AlphaFoldDB" id="A0AA38VAX1"/>
<dbReference type="InterPro" id="IPR012816">
    <property type="entry name" value="NADAR"/>
</dbReference>